<gene>
    <name evidence="4" type="ORF">JCM17846_31090</name>
</gene>
<dbReference type="CDD" id="cd00165">
    <property type="entry name" value="S4"/>
    <property type="match status" value="1"/>
</dbReference>
<accession>A0A5A7NBW5</accession>
<dbReference type="SMART" id="SM00363">
    <property type="entry name" value="S4"/>
    <property type="match status" value="1"/>
</dbReference>
<dbReference type="Pfam" id="PF01479">
    <property type="entry name" value="S4"/>
    <property type="match status" value="1"/>
</dbReference>
<comment type="caution">
    <text evidence="4">The sequence shown here is derived from an EMBL/GenBank/DDBJ whole genome shotgun (WGS) entry which is preliminary data.</text>
</comment>
<dbReference type="InterPro" id="IPR002942">
    <property type="entry name" value="S4_RNA-bd"/>
</dbReference>
<organism evidence="4 5">
    <name type="scientific">Iodidimonas nitroreducens</name>
    <dbReference type="NCBI Taxonomy" id="1236968"/>
    <lineage>
        <taxon>Bacteria</taxon>
        <taxon>Pseudomonadati</taxon>
        <taxon>Pseudomonadota</taxon>
        <taxon>Alphaproteobacteria</taxon>
        <taxon>Iodidimonadales</taxon>
        <taxon>Iodidimonadaceae</taxon>
        <taxon>Iodidimonas</taxon>
    </lineage>
</organism>
<dbReference type="SUPFAM" id="SSF55174">
    <property type="entry name" value="Alpha-L RNA-binding motif"/>
    <property type="match status" value="1"/>
</dbReference>
<protein>
    <submittedName>
        <fullName evidence="4">RNA-binding protein S4</fullName>
    </submittedName>
</protein>
<feature type="domain" description="RNA-binding S4" evidence="3">
    <location>
        <begin position="16"/>
        <end position="79"/>
    </location>
</feature>
<evidence type="ECO:0000259" key="3">
    <source>
        <dbReference type="SMART" id="SM00363"/>
    </source>
</evidence>
<feature type="region of interest" description="Disordered" evidence="2">
    <location>
        <begin position="101"/>
        <end position="138"/>
    </location>
</feature>
<dbReference type="PROSITE" id="PS50889">
    <property type="entry name" value="S4"/>
    <property type="match status" value="1"/>
</dbReference>
<evidence type="ECO:0000313" key="5">
    <source>
        <dbReference type="Proteomes" id="UP000324996"/>
    </source>
</evidence>
<feature type="compositionally biased region" description="Basic and acidic residues" evidence="2">
    <location>
        <begin position="107"/>
        <end position="138"/>
    </location>
</feature>
<evidence type="ECO:0000313" key="4">
    <source>
        <dbReference type="EMBL" id="GER05427.1"/>
    </source>
</evidence>
<dbReference type="Proteomes" id="UP000324996">
    <property type="component" value="Unassembled WGS sequence"/>
</dbReference>
<keyword evidence="1" id="KW-0694">RNA-binding</keyword>
<dbReference type="GO" id="GO:0003723">
    <property type="term" value="F:RNA binding"/>
    <property type="evidence" value="ECO:0007669"/>
    <property type="project" value="UniProtKB-KW"/>
</dbReference>
<proteinExistence type="predicted"/>
<dbReference type="EMBL" id="BKCN01000024">
    <property type="protein sequence ID" value="GER05427.1"/>
    <property type="molecule type" value="Genomic_DNA"/>
</dbReference>
<dbReference type="RefSeq" id="WP_042087997.1">
    <property type="nucleotide sequence ID" value="NZ_BKCN01000024.1"/>
</dbReference>
<keyword evidence="5" id="KW-1185">Reference proteome</keyword>
<dbReference type="Gene3D" id="3.10.290.10">
    <property type="entry name" value="RNA-binding S4 domain"/>
    <property type="match status" value="1"/>
</dbReference>
<evidence type="ECO:0000256" key="2">
    <source>
        <dbReference type="SAM" id="MobiDB-lite"/>
    </source>
</evidence>
<dbReference type="AlphaFoldDB" id="A0A5A7NBW5"/>
<dbReference type="InterPro" id="IPR036986">
    <property type="entry name" value="S4_RNA-bd_sf"/>
</dbReference>
<sequence>MTILGPEKQAVSAPRMRIDKWLWVARFYKTRSLATKDVKSGRMRLNGSHVKKPSALISPHDVLTFPKAQRIYVVKVLGLSETRGPASVARLLYDDLSPPQAALGSAEEGRGVHARRDAGSGRPTKAERRALDRLTGDL</sequence>
<evidence type="ECO:0000256" key="1">
    <source>
        <dbReference type="PROSITE-ProRule" id="PRU00182"/>
    </source>
</evidence>
<reference evidence="4 5" key="1">
    <citation type="submission" date="2019-09" db="EMBL/GenBank/DDBJ databases">
        <title>NBRP : Genome information of microbial organism related human and environment.</title>
        <authorList>
            <person name="Hattori M."/>
            <person name="Oshima K."/>
            <person name="Inaba H."/>
            <person name="Suda W."/>
            <person name="Sakamoto M."/>
            <person name="Iino T."/>
            <person name="Kitahara M."/>
            <person name="Oshida Y."/>
            <person name="Iida T."/>
            <person name="Kudo T."/>
            <person name="Itoh T."/>
            <person name="Ohkuma M."/>
        </authorList>
    </citation>
    <scope>NUCLEOTIDE SEQUENCE [LARGE SCALE GENOMIC DNA]</scope>
    <source>
        <strain evidence="4 5">Q-1</strain>
    </source>
</reference>
<name>A0A5A7NBW5_9PROT</name>